<comment type="caution">
    <text evidence="2">The sequence shown here is derived from an EMBL/GenBank/DDBJ whole genome shotgun (WGS) entry which is preliminary data.</text>
</comment>
<dbReference type="InterPro" id="IPR017451">
    <property type="entry name" value="F-box-assoc_interact_dom"/>
</dbReference>
<dbReference type="InterPro" id="IPR036047">
    <property type="entry name" value="F-box-like_dom_sf"/>
</dbReference>
<accession>A0A7J6G836</accession>
<sequence>MFYRKNNNNKKKNEKKEKKGGRFTKVVCPYLPNEIVAEILMRLPHECVIKFKVVCKSWYNIIKDKSFVSDHFHHHSKFDTNTSLLFVRRRFKYYLTDRDRNHLMIPSDDQSRPTMKLFNFKNFNRYHVRGLHCNGIIAFPTYTKIAFINPTLKQSKFLPTKLLPKFKCVANGFGYDERTHFYKYVKIFASVTSPIKFRAQVCTLFSSGCGVSSLWREINMIKLNPNAFFDRDVVYLKSVCYWVHESSTELQIVSFDMSDEKFGIIQVPFYQPDFFLLTYKLKVWKDKLVLLLKDCRYQDQKSIEIWVMVVESDNAYHWTKHLIITNPIPIHCCTTTCLDFLNDEELLIRWDEFLISYNIRTKKMRRLQFSSRARNELEFSTLYSKTLVSLLDN</sequence>
<dbReference type="InterPro" id="IPR001810">
    <property type="entry name" value="F-box_dom"/>
</dbReference>
<dbReference type="SMART" id="SM00256">
    <property type="entry name" value="FBOX"/>
    <property type="match status" value="1"/>
</dbReference>
<dbReference type="InterPro" id="IPR050796">
    <property type="entry name" value="SCF_F-box_component"/>
</dbReference>
<name>A0A7J6G836_CANSA</name>
<dbReference type="Pfam" id="PF00646">
    <property type="entry name" value="F-box"/>
    <property type="match status" value="1"/>
</dbReference>
<feature type="domain" description="F-box" evidence="1">
    <location>
        <begin position="25"/>
        <end position="75"/>
    </location>
</feature>
<keyword evidence="3" id="KW-1185">Reference proteome</keyword>
<reference evidence="2 3" key="1">
    <citation type="journal article" date="2020" name="bioRxiv">
        <title>Sequence and annotation of 42 cannabis genomes reveals extensive copy number variation in cannabinoid synthesis and pathogen resistance genes.</title>
        <authorList>
            <person name="Mckernan K.J."/>
            <person name="Helbert Y."/>
            <person name="Kane L.T."/>
            <person name="Ebling H."/>
            <person name="Zhang L."/>
            <person name="Liu B."/>
            <person name="Eaton Z."/>
            <person name="Mclaughlin S."/>
            <person name="Kingan S."/>
            <person name="Baybayan P."/>
            <person name="Concepcion G."/>
            <person name="Jordan M."/>
            <person name="Riva A."/>
            <person name="Barbazuk W."/>
            <person name="Harkins T."/>
        </authorList>
    </citation>
    <scope>NUCLEOTIDE SEQUENCE [LARGE SCALE GENOMIC DNA]</scope>
    <source>
        <strain evidence="3">cv. Jamaican Lion 4</strain>
        <tissue evidence="2">Leaf</tissue>
    </source>
</reference>
<dbReference type="CDD" id="cd22157">
    <property type="entry name" value="F-box_AtFBW1-like"/>
    <property type="match status" value="1"/>
</dbReference>
<evidence type="ECO:0000313" key="3">
    <source>
        <dbReference type="Proteomes" id="UP000583929"/>
    </source>
</evidence>
<dbReference type="NCBIfam" id="TIGR01640">
    <property type="entry name" value="F_box_assoc_1"/>
    <property type="match status" value="1"/>
</dbReference>
<protein>
    <recommendedName>
        <fullName evidence="1">F-box domain-containing protein</fullName>
    </recommendedName>
</protein>
<dbReference type="Proteomes" id="UP000583929">
    <property type="component" value="Unassembled WGS sequence"/>
</dbReference>
<dbReference type="EMBL" id="JAATIQ010000130">
    <property type="protein sequence ID" value="KAF4379131.1"/>
    <property type="molecule type" value="Genomic_DNA"/>
</dbReference>
<dbReference type="InterPro" id="IPR006527">
    <property type="entry name" value="F-box-assoc_dom_typ1"/>
</dbReference>
<dbReference type="Pfam" id="PF07734">
    <property type="entry name" value="FBA_1"/>
    <property type="match status" value="1"/>
</dbReference>
<gene>
    <name evidence="2" type="ORF">G4B88_010525</name>
</gene>
<dbReference type="AlphaFoldDB" id="A0A7J6G836"/>
<evidence type="ECO:0000313" key="2">
    <source>
        <dbReference type="EMBL" id="KAF4379131.1"/>
    </source>
</evidence>
<evidence type="ECO:0000259" key="1">
    <source>
        <dbReference type="PROSITE" id="PS50181"/>
    </source>
</evidence>
<organism evidence="2 3">
    <name type="scientific">Cannabis sativa</name>
    <name type="common">Hemp</name>
    <name type="synonym">Marijuana</name>
    <dbReference type="NCBI Taxonomy" id="3483"/>
    <lineage>
        <taxon>Eukaryota</taxon>
        <taxon>Viridiplantae</taxon>
        <taxon>Streptophyta</taxon>
        <taxon>Embryophyta</taxon>
        <taxon>Tracheophyta</taxon>
        <taxon>Spermatophyta</taxon>
        <taxon>Magnoliopsida</taxon>
        <taxon>eudicotyledons</taxon>
        <taxon>Gunneridae</taxon>
        <taxon>Pentapetalae</taxon>
        <taxon>rosids</taxon>
        <taxon>fabids</taxon>
        <taxon>Rosales</taxon>
        <taxon>Cannabaceae</taxon>
        <taxon>Cannabis</taxon>
    </lineage>
</organism>
<dbReference type="Gene3D" id="1.20.1280.50">
    <property type="match status" value="1"/>
</dbReference>
<dbReference type="PANTHER" id="PTHR31672:SF13">
    <property type="entry name" value="F-BOX PROTEIN CPR30-LIKE"/>
    <property type="match status" value="1"/>
</dbReference>
<dbReference type="PANTHER" id="PTHR31672">
    <property type="entry name" value="BNACNNG10540D PROTEIN"/>
    <property type="match status" value="1"/>
</dbReference>
<dbReference type="PROSITE" id="PS50181">
    <property type="entry name" value="FBOX"/>
    <property type="match status" value="1"/>
</dbReference>
<proteinExistence type="predicted"/>
<dbReference type="SUPFAM" id="SSF81383">
    <property type="entry name" value="F-box domain"/>
    <property type="match status" value="1"/>
</dbReference>